<proteinExistence type="predicted"/>
<feature type="compositionally biased region" description="Polar residues" evidence="1">
    <location>
        <begin position="1"/>
        <end position="20"/>
    </location>
</feature>
<accession>A0AA39UKS0</accession>
<feature type="compositionally biased region" description="Basic and acidic residues" evidence="1">
    <location>
        <begin position="161"/>
        <end position="176"/>
    </location>
</feature>
<feature type="compositionally biased region" description="Polar residues" evidence="1">
    <location>
        <begin position="201"/>
        <end position="220"/>
    </location>
</feature>
<feature type="compositionally biased region" description="Basic and acidic residues" evidence="1">
    <location>
        <begin position="21"/>
        <end position="35"/>
    </location>
</feature>
<evidence type="ECO:0000313" key="2">
    <source>
        <dbReference type="EMBL" id="KAK0491968.1"/>
    </source>
</evidence>
<sequence>MSGSATSSQNSHVSPQQNQQEARRNFRERSDKSEPKPVVSVAKRDAPDNVASAGHHPNTSFVRAVTLQVNSVQRPFLPSRSRMLFASMSTKTRHFSHQQPTSLYAPSSLDAKPSISGIPQLIINGPSNCRLNPIDTERQFRRHHESDFFEPPNSAGATRSPRQDHRSAPYHDRKDGAIASSSRDSSSRSAASSQLGPYSAPQANLSAHGSVHLTTPNNMAPHTPNERSFGLRFLPPNRPSWKVGTPNYPHPNGDMEFAFNQSASPSHSTAGRLYDPNIPQRNAAPESSRDSGSG</sequence>
<reference evidence="2" key="1">
    <citation type="submission" date="2023-06" db="EMBL/GenBank/DDBJ databases">
        <authorList>
            <consortium name="Lawrence Berkeley National Laboratory"/>
            <person name="Ahrendt S."/>
            <person name="Sahu N."/>
            <person name="Indic B."/>
            <person name="Wong-Bajracharya J."/>
            <person name="Merenyi Z."/>
            <person name="Ke H.-M."/>
            <person name="Monk M."/>
            <person name="Kocsube S."/>
            <person name="Drula E."/>
            <person name="Lipzen A."/>
            <person name="Balint B."/>
            <person name="Henrissat B."/>
            <person name="Andreopoulos B."/>
            <person name="Martin F.M."/>
            <person name="Harder C.B."/>
            <person name="Rigling D."/>
            <person name="Ford K.L."/>
            <person name="Foster G.D."/>
            <person name="Pangilinan J."/>
            <person name="Papanicolaou A."/>
            <person name="Barry K."/>
            <person name="LaButti K."/>
            <person name="Viragh M."/>
            <person name="Koriabine M."/>
            <person name="Yan M."/>
            <person name="Riley R."/>
            <person name="Champramary S."/>
            <person name="Plett K.L."/>
            <person name="Tsai I.J."/>
            <person name="Slot J."/>
            <person name="Sipos G."/>
            <person name="Plett J."/>
            <person name="Nagy L.G."/>
            <person name="Grigoriev I.V."/>
        </authorList>
    </citation>
    <scope>NUCLEOTIDE SEQUENCE</scope>
    <source>
        <strain evidence="2">HWK02</strain>
    </source>
</reference>
<keyword evidence="3" id="KW-1185">Reference proteome</keyword>
<name>A0AA39UKS0_9AGAR</name>
<evidence type="ECO:0000313" key="3">
    <source>
        <dbReference type="Proteomes" id="UP001175228"/>
    </source>
</evidence>
<gene>
    <name evidence="2" type="ORF">EDD18DRAFT_1185585</name>
</gene>
<organism evidence="2 3">
    <name type="scientific">Armillaria luteobubalina</name>
    <dbReference type="NCBI Taxonomy" id="153913"/>
    <lineage>
        <taxon>Eukaryota</taxon>
        <taxon>Fungi</taxon>
        <taxon>Dikarya</taxon>
        <taxon>Basidiomycota</taxon>
        <taxon>Agaricomycotina</taxon>
        <taxon>Agaricomycetes</taxon>
        <taxon>Agaricomycetidae</taxon>
        <taxon>Agaricales</taxon>
        <taxon>Marasmiineae</taxon>
        <taxon>Physalacriaceae</taxon>
        <taxon>Armillaria</taxon>
    </lineage>
</organism>
<feature type="compositionally biased region" description="Low complexity" evidence="1">
    <location>
        <begin position="179"/>
        <end position="193"/>
    </location>
</feature>
<feature type="region of interest" description="Disordered" evidence="1">
    <location>
        <begin position="1"/>
        <end position="57"/>
    </location>
</feature>
<evidence type="ECO:0000256" key="1">
    <source>
        <dbReference type="SAM" id="MobiDB-lite"/>
    </source>
</evidence>
<protein>
    <submittedName>
        <fullName evidence="2">Uncharacterized protein</fullName>
    </submittedName>
</protein>
<dbReference type="EMBL" id="JAUEPU010000032">
    <property type="protein sequence ID" value="KAK0491968.1"/>
    <property type="molecule type" value="Genomic_DNA"/>
</dbReference>
<feature type="compositionally biased region" description="Polar residues" evidence="1">
    <location>
        <begin position="259"/>
        <end position="269"/>
    </location>
</feature>
<dbReference type="AlphaFoldDB" id="A0AA39UKS0"/>
<feature type="region of interest" description="Disordered" evidence="1">
    <location>
        <begin position="144"/>
        <end position="294"/>
    </location>
</feature>
<dbReference type="Proteomes" id="UP001175228">
    <property type="component" value="Unassembled WGS sequence"/>
</dbReference>
<comment type="caution">
    <text evidence="2">The sequence shown here is derived from an EMBL/GenBank/DDBJ whole genome shotgun (WGS) entry which is preliminary data.</text>
</comment>